<dbReference type="CDD" id="cd11642">
    <property type="entry name" value="SUMT"/>
    <property type="match status" value="1"/>
</dbReference>
<feature type="domain" description="Tetrapyrrole biosynthesis uroporphyrinogen III synthase" evidence="8">
    <location>
        <begin position="266"/>
        <end position="493"/>
    </location>
</feature>
<dbReference type="Gene3D" id="3.40.1010.10">
    <property type="entry name" value="Cobalt-precorrin-4 Transmethylase, Domain 1"/>
    <property type="match status" value="1"/>
</dbReference>
<dbReference type="SUPFAM" id="SSF69618">
    <property type="entry name" value="HemD-like"/>
    <property type="match status" value="1"/>
</dbReference>
<dbReference type="InterPro" id="IPR000878">
    <property type="entry name" value="4pyrrol_Mease"/>
</dbReference>
<accession>A0ABU0N4K8</accession>
<dbReference type="RefSeq" id="WP_307510124.1">
    <property type="nucleotide sequence ID" value="NZ_BAAACE010000002.1"/>
</dbReference>
<dbReference type="PANTHER" id="PTHR45790">
    <property type="entry name" value="SIROHEME SYNTHASE-RELATED"/>
    <property type="match status" value="1"/>
</dbReference>
<dbReference type="EC" id="2.1.1.107" evidence="1"/>
<dbReference type="Pfam" id="PF02602">
    <property type="entry name" value="HEM4"/>
    <property type="match status" value="1"/>
</dbReference>
<protein>
    <recommendedName>
        <fullName evidence="1">uroporphyrinogen-III C-methyltransferase</fullName>
        <ecNumber evidence="1">2.1.1.107</ecNumber>
    </recommendedName>
</protein>
<dbReference type="CDD" id="cd06578">
    <property type="entry name" value="HemD"/>
    <property type="match status" value="1"/>
</dbReference>
<dbReference type="Gene3D" id="3.40.50.10090">
    <property type="match status" value="2"/>
</dbReference>
<name>A0ABU0N4K8_9FIRM</name>
<dbReference type="InterPro" id="IPR006366">
    <property type="entry name" value="CobA/CysG_C"/>
</dbReference>
<dbReference type="PANTHER" id="PTHR45790:SF3">
    <property type="entry name" value="S-ADENOSYL-L-METHIONINE-DEPENDENT UROPORPHYRINOGEN III METHYLTRANSFERASE, CHLOROPLASTIC"/>
    <property type="match status" value="1"/>
</dbReference>
<dbReference type="NCBIfam" id="TIGR01469">
    <property type="entry name" value="cobA_cysG_Cterm"/>
    <property type="match status" value="1"/>
</dbReference>
<dbReference type="SUPFAM" id="SSF53790">
    <property type="entry name" value="Tetrapyrrole methylase"/>
    <property type="match status" value="1"/>
</dbReference>
<evidence type="ECO:0000256" key="2">
    <source>
        <dbReference type="ARBA" id="ARBA00022603"/>
    </source>
</evidence>
<keyword evidence="10" id="KW-1185">Reference proteome</keyword>
<dbReference type="PROSITE" id="PS00839">
    <property type="entry name" value="SUMT_1"/>
    <property type="match status" value="1"/>
</dbReference>
<evidence type="ECO:0000256" key="1">
    <source>
        <dbReference type="ARBA" id="ARBA00012162"/>
    </source>
</evidence>
<dbReference type="NCBIfam" id="NF004790">
    <property type="entry name" value="PRK06136.1"/>
    <property type="match status" value="1"/>
</dbReference>
<evidence type="ECO:0000256" key="5">
    <source>
        <dbReference type="ARBA" id="ARBA00023244"/>
    </source>
</evidence>
<sequence>MKGKVYLVGAGPGDYKLMTLKGMECIKKSDVIVYDRLANEKYLKEANDNCEFIYVGKASSNHALPQEKINEVITNKAKEGKIVTRLKGGDPYVFGRGGEEAEFLLNNEIDFEVVPGITSAIGGLCYAGIPITHRDYASSFHVITGHLKDDENDELNWNALANNEGTLVFLMGISNLKKISNKLINEGKSKDTPVALVSWATRYNQRVVTGNLENIYDVAMREGVKPPTLIVVGDVVKLREKLNFFEKKPLFGKNILVTRARNQSSSLVAKIMDLGGNPIEIPTIRIEKVDDNKELENEINNISHYNYLILTSQNGVNIFFDKLTAMNLDLRQLANIKICAIGPATSKELKKRGIIADIVPEKFVAESMYEKLKGILNSNDKILIPRGANSRDFLVDKLSEICTIKEVHTYKTEIEDKYKEEIISLLKQKTVDYITFTSSSTVSNFIDIIGADNIDKLKDTKVMSIGPITSDTAKKLGLKVYKEPANYTINNLINCIIEDK</sequence>
<feature type="domain" description="Tetrapyrrole methylase" evidence="7">
    <location>
        <begin position="4"/>
        <end position="215"/>
    </location>
</feature>
<dbReference type="Proteomes" id="UP001232584">
    <property type="component" value="Unassembled WGS sequence"/>
</dbReference>
<dbReference type="GO" id="GO:0004852">
    <property type="term" value="F:uroporphyrinogen-III synthase activity"/>
    <property type="evidence" value="ECO:0007669"/>
    <property type="project" value="UniProtKB-EC"/>
</dbReference>
<proteinExistence type="inferred from homology"/>
<dbReference type="InterPro" id="IPR036108">
    <property type="entry name" value="4pyrrol_syn_uPrphyn_synt_sf"/>
</dbReference>
<evidence type="ECO:0000256" key="6">
    <source>
        <dbReference type="RuleBase" id="RU003960"/>
    </source>
</evidence>
<keyword evidence="9" id="KW-0456">Lyase</keyword>
<dbReference type="InterPro" id="IPR003043">
    <property type="entry name" value="Uropor_MeTrfase_CS"/>
</dbReference>
<evidence type="ECO:0000313" key="9">
    <source>
        <dbReference type="EMBL" id="MDQ0558093.1"/>
    </source>
</evidence>
<evidence type="ECO:0000259" key="7">
    <source>
        <dbReference type="Pfam" id="PF00590"/>
    </source>
</evidence>
<comment type="caution">
    <text evidence="9">The sequence shown here is derived from an EMBL/GenBank/DDBJ whole genome shotgun (WGS) entry which is preliminary data.</text>
</comment>
<organism evidence="9 10">
    <name type="scientific">Paraclostridium ghonii</name>
    <dbReference type="NCBI Taxonomy" id="29358"/>
    <lineage>
        <taxon>Bacteria</taxon>
        <taxon>Bacillati</taxon>
        <taxon>Bacillota</taxon>
        <taxon>Clostridia</taxon>
        <taxon>Peptostreptococcales</taxon>
        <taxon>Peptostreptococcaceae</taxon>
        <taxon>Paraclostridium</taxon>
    </lineage>
</organism>
<dbReference type="GO" id="GO:0004851">
    <property type="term" value="F:uroporphyrin-III C-methyltransferase activity"/>
    <property type="evidence" value="ECO:0007669"/>
    <property type="project" value="UniProtKB-EC"/>
</dbReference>
<keyword evidence="5" id="KW-0627">Porphyrin biosynthesis</keyword>
<keyword evidence="3 6" id="KW-0808">Transferase</keyword>
<dbReference type="InterPro" id="IPR035996">
    <property type="entry name" value="4pyrrol_Methylase_sf"/>
</dbReference>
<dbReference type="InterPro" id="IPR014777">
    <property type="entry name" value="4pyrrole_Mease_sub1"/>
</dbReference>
<dbReference type="InterPro" id="IPR014776">
    <property type="entry name" value="4pyrrole_Mease_sub2"/>
</dbReference>
<dbReference type="InterPro" id="IPR003754">
    <property type="entry name" value="4pyrrol_synth_uPrphyn_synth"/>
</dbReference>
<evidence type="ECO:0000259" key="8">
    <source>
        <dbReference type="Pfam" id="PF02602"/>
    </source>
</evidence>
<evidence type="ECO:0000256" key="4">
    <source>
        <dbReference type="ARBA" id="ARBA00022691"/>
    </source>
</evidence>
<dbReference type="Pfam" id="PF00590">
    <property type="entry name" value="TP_methylase"/>
    <property type="match status" value="1"/>
</dbReference>
<comment type="similarity">
    <text evidence="6">Belongs to the precorrin methyltransferase family.</text>
</comment>
<dbReference type="InterPro" id="IPR050161">
    <property type="entry name" value="Siro_Cobalamin_biosynth"/>
</dbReference>
<keyword evidence="4" id="KW-0949">S-adenosyl-L-methionine</keyword>
<gene>
    <name evidence="9" type="ORF">QOZ92_003228</name>
</gene>
<evidence type="ECO:0000313" key="10">
    <source>
        <dbReference type="Proteomes" id="UP001232584"/>
    </source>
</evidence>
<reference evidence="9 10" key="1">
    <citation type="submission" date="2023-07" db="EMBL/GenBank/DDBJ databases">
        <title>Genomic Encyclopedia of Type Strains, Phase IV (KMG-IV): sequencing the most valuable type-strain genomes for metagenomic binning, comparative biology and taxonomic classification.</title>
        <authorList>
            <person name="Goeker M."/>
        </authorList>
    </citation>
    <scope>NUCLEOTIDE SEQUENCE [LARGE SCALE GENOMIC DNA]</scope>
    <source>
        <strain evidence="9 10">DSM 15049</strain>
    </source>
</reference>
<dbReference type="PROSITE" id="PS00840">
    <property type="entry name" value="SUMT_2"/>
    <property type="match status" value="1"/>
</dbReference>
<dbReference type="GO" id="GO:0032259">
    <property type="term" value="P:methylation"/>
    <property type="evidence" value="ECO:0007669"/>
    <property type="project" value="UniProtKB-KW"/>
</dbReference>
<keyword evidence="2 6" id="KW-0489">Methyltransferase</keyword>
<evidence type="ECO:0000256" key="3">
    <source>
        <dbReference type="ARBA" id="ARBA00022679"/>
    </source>
</evidence>
<dbReference type="Gene3D" id="3.30.950.10">
    <property type="entry name" value="Methyltransferase, Cobalt-precorrin-4 Transmethylase, Domain 2"/>
    <property type="match status" value="1"/>
</dbReference>
<dbReference type="EMBL" id="JAUSWG010000019">
    <property type="protein sequence ID" value="MDQ0558093.1"/>
    <property type="molecule type" value="Genomic_DNA"/>
</dbReference>